<proteinExistence type="predicted"/>
<dbReference type="Proteomes" id="UP000050421">
    <property type="component" value="Unassembled WGS sequence"/>
</dbReference>
<gene>
    <name evidence="1" type="ORF">HLUCCX10_04880</name>
</gene>
<protein>
    <submittedName>
        <fullName evidence="1">Uncharacterized protein</fullName>
    </submittedName>
</protein>
<comment type="caution">
    <text evidence="1">The sequence shown here is derived from an EMBL/GenBank/DDBJ whole genome shotgun (WGS) entry which is preliminary data.</text>
</comment>
<evidence type="ECO:0000313" key="1">
    <source>
        <dbReference type="EMBL" id="KPQ18709.1"/>
    </source>
</evidence>
<evidence type="ECO:0000313" key="2">
    <source>
        <dbReference type="Proteomes" id="UP000050421"/>
    </source>
</evidence>
<dbReference type="STRING" id="1305737.GCA_000526355_02449"/>
<sequence length="73" mass="8084">MYIRNHASSIKWPHPDISGLASGFGVNFRRGGKSGTAAFSSPPQLSTVTVAERSRGEPNKIWLLVRKRTFIQD</sequence>
<dbReference type="AlphaFoldDB" id="A0A0P7XP79"/>
<name>A0A0P7XP79_9BACT</name>
<organism evidence="1 2">
    <name type="scientific">Algoriphagus marincola HL-49</name>
    <dbReference type="NCBI Taxonomy" id="1305737"/>
    <lineage>
        <taxon>Bacteria</taxon>
        <taxon>Pseudomonadati</taxon>
        <taxon>Bacteroidota</taxon>
        <taxon>Cytophagia</taxon>
        <taxon>Cytophagales</taxon>
        <taxon>Cyclobacteriaceae</taxon>
        <taxon>Algoriphagus</taxon>
    </lineage>
</organism>
<dbReference type="EMBL" id="LJXT01000021">
    <property type="protein sequence ID" value="KPQ18709.1"/>
    <property type="molecule type" value="Genomic_DNA"/>
</dbReference>
<reference evidence="1 2" key="1">
    <citation type="submission" date="2015-09" db="EMBL/GenBank/DDBJ databases">
        <title>Identification and resolution of microdiversity through metagenomic sequencing of parallel consortia.</title>
        <authorList>
            <person name="Nelson W.C."/>
            <person name="Romine M.F."/>
            <person name="Lindemann S.R."/>
        </authorList>
    </citation>
    <scope>NUCLEOTIDE SEQUENCE [LARGE SCALE GENOMIC DNA]</scope>
    <source>
        <strain evidence="1">HL-49</strain>
    </source>
</reference>
<accession>A0A0P7XP79</accession>